<organism evidence="9 10">
    <name type="scientific">Chryseosolibacter indicus</name>
    <dbReference type="NCBI Taxonomy" id="2782351"/>
    <lineage>
        <taxon>Bacteria</taxon>
        <taxon>Pseudomonadati</taxon>
        <taxon>Bacteroidota</taxon>
        <taxon>Cytophagia</taxon>
        <taxon>Cytophagales</taxon>
        <taxon>Chryseotaleaceae</taxon>
        <taxon>Chryseosolibacter</taxon>
    </lineage>
</organism>
<dbReference type="Proteomes" id="UP000772618">
    <property type="component" value="Unassembled WGS sequence"/>
</dbReference>
<dbReference type="PIRSF" id="PIRSF001589">
    <property type="entry name" value="Asn_synthetase_glu-h"/>
    <property type="match status" value="1"/>
</dbReference>
<comment type="caution">
    <text evidence="9">The sequence shown here is derived from an EMBL/GenBank/DDBJ whole genome shotgun (WGS) entry which is preliminary data.</text>
</comment>
<evidence type="ECO:0000259" key="8">
    <source>
        <dbReference type="PROSITE" id="PS51278"/>
    </source>
</evidence>
<dbReference type="Pfam" id="PF00733">
    <property type="entry name" value="Asn_synthase"/>
    <property type="match status" value="1"/>
</dbReference>
<dbReference type="Gene3D" id="3.60.20.10">
    <property type="entry name" value="Glutamine Phosphoribosylpyrophosphate, subunit 1, domain 1"/>
    <property type="match status" value="1"/>
</dbReference>
<evidence type="ECO:0000313" key="9">
    <source>
        <dbReference type="EMBL" id="MBT1705921.1"/>
    </source>
</evidence>
<evidence type="ECO:0000256" key="2">
    <source>
        <dbReference type="ARBA" id="ARBA00005752"/>
    </source>
</evidence>
<dbReference type="InterPro" id="IPR014729">
    <property type="entry name" value="Rossmann-like_a/b/a_fold"/>
</dbReference>
<feature type="domain" description="Glutamine amidotransferase type-2" evidence="8">
    <location>
        <begin position="2"/>
        <end position="213"/>
    </location>
</feature>
<dbReference type="InterPro" id="IPR006426">
    <property type="entry name" value="Asn_synth_AEB"/>
</dbReference>
<dbReference type="CDD" id="cd01991">
    <property type="entry name" value="Asn_synthase_B_C"/>
    <property type="match status" value="1"/>
</dbReference>
<sequence>MCGITGIFAFNLVGKFNKIHITAATISLERRGPDHQDTYFDEFVGLGHRRLSIIDTSSEAHQPMWDETKRYCIVFNGEIFNYAELRKELEAKGITFTSHSDTEVLLKLYIHQKEKCLHKLNGFFAFCIYDKQEQSFFVARDRYGIKPLLYLFDEDKFIFSSEMKTILHYGIEKKLDYSSLYTYLQLNYIPAPDTIFENVKKLLPGHYITVKNRKLTVAQWYKIPYNSDTSESNNISYNDAKAKISKLLETAVQRRLVADVPVGAFLSGGIDSSIITGLASKHKPDLHTFSIGFKDEKFFDETDYARLVAKHFNTEHTVFSLTNNDLYAHVNNILNYIDEPFADSSAINVYILSKETRKHATVALSGDGADELLAGYNKHAAFHRLINKGVKEKAIESLLPLWKLMPQSRSNPLSNVARQLVRFGEGARLSTPERYWRWASYATESNVETLLSETSRQHLDQQLYNTRKSELLRHLGDKHTINDILMTDMEVVLSNDMLTKVDLMSMANGLEVRVPFLDYELVNFIFTLPSHYKINDKIRKRILQDTYRDLLPKELYNRPKKGFEVPLLKWFKREMRSLILDDLLSKEFIESQGIFSLSEIQKLKQQLFSSNPGDVHARIWALIVFQWWWKKYFK</sequence>
<protein>
    <recommendedName>
        <fullName evidence="3">asparagine synthase (glutamine-hydrolyzing)</fullName>
        <ecNumber evidence="3">6.3.5.4</ecNumber>
    </recommendedName>
</protein>
<keyword evidence="4" id="KW-0547">Nucleotide-binding</keyword>
<dbReference type="SUPFAM" id="SSF52402">
    <property type="entry name" value="Adenine nucleotide alpha hydrolases-like"/>
    <property type="match status" value="1"/>
</dbReference>
<reference evidence="9 10" key="1">
    <citation type="submission" date="2021-05" db="EMBL/GenBank/DDBJ databases">
        <title>A Polyphasic approach of four new species of the genus Ohtaekwangia: Ohtaekwangia histidinii sp. nov., Ohtaekwangia cretensis sp. nov., Ohtaekwangia indiensis sp. nov., Ohtaekwangia reichenbachii sp. nov. from diverse environment.</title>
        <authorList>
            <person name="Octaviana S."/>
        </authorList>
    </citation>
    <scope>NUCLEOTIDE SEQUENCE [LARGE SCALE GENOMIC DNA]</scope>
    <source>
        <strain evidence="9 10">PWU20</strain>
    </source>
</reference>
<keyword evidence="6" id="KW-0315">Glutamine amidotransferase</keyword>
<dbReference type="RefSeq" id="WP_254156322.1">
    <property type="nucleotide sequence ID" value="NZ_JAHESD010000073.1"/>
</dbReference>
<evidence type="ECO:0000256" key="4">
    <source>
        <dbReference type="ARBA" id="ARBA00022741"/>
    </source>
</evidence>
<evidence type="ECO:0000256" key="5">
    <source>
        <dbReference type="ARBA" id="ARBA00022840"/>
    </source>
</evidence>
<keyword evidence="9" id="KW-0436">Ligase</keyword>
<dbReference type="PROSITE" id="PS51278">
    <property type="entry name" value="GATASE_TYPE_2"/>
    <property type="match status" value="1"/>
</dbReference>
<keyword evidence="5" id="KW-0067">ATP-binding</keyword>
<dbReference type="PANTHER" id="PTHR43284">
    <property type="entry name" value="ASPARAGINE SYNTHETASE (GLUTAMINE-HYDROLYZING)"/>
    <property type="match status" value="1"/>
</dbReference>
<dbReference type="NCBIfam" id="TIGR01536">
    <property type="entry name" value="asn_synth_AEB"/>
    <property type="match status" value="1"/>
</dbReference>
<evidence type="ECO:0000256" key="6">
    <source>
        <dbReference type="ARBA" id="ARBA00022962"/>
    </source>
</evidence>
<gene>
    <name evidence="9" type="primary">asnB</name>
    <name evidence="9" type="ORF">KK060_21700</name>
</gene>
<comment type="pathway">
    <text evidence="1">Amino-acid biosynthesis; L-asparagine biosynthesis; L-asparagine from L-aspartate (L-Gln route): step 1/1.</text>
</comment>
<dbReference type="EMBL" id="JAHESD010000073">
    <property type="protein sequence ID" value="MBT1705921.1"/>
    <property type="molecule type" value="Genomic_DNA"/>
</dbReference>
<dbReference type="EC" id="6.3.5.4" evidence="3"/>
<dbReference type="InterPro" id="IPR001962">
    <property type="entry name" value="Asn_synthase"/>
</dbReference>
<evidence type="ECO:0000313" key="10">
    <source>
        <dbReference type="Proteomes" id="UP000772618"/>
    </source>
</evidence>
<comment type="catalytic activity">
    <reaction evidence="7">
        <text>L-aspartate + L-glutamine + ATP + H2O = L-asparagine + L-glutamate + AMP + diphosphate + H(+)</text>
        <dbReference type="Rhea" id="RHEA:12228"/>
        <dbReference type="ChEBI" id="CHEBI:15377"/>
        <dbReference type="ChEBI" id="CHEBI:15378"/>
        <dbReference type="ChEBI" id="CHEBI:29985"/>
        <dbReference type="ChEBI" id="CHEBI:29991"/>
        <dbReference type="ChEBI" id="CHEBI:30616"/>
        <dbReference type="ChEBI" id="CHEBI:33019"/>
        <dbReference type="ChEBI" id="CHEBI:58048"/>
        <dbReference type="ChEBI" id="CHEBI:58359"/>
        <dbReference type="ChEBI" id="CHEBI:456215"/>
        <dbReference type="EC" id="6.3.5.4"/>
    </reaction>
</comment>
<accession>A0ABS5VX72</accession>
<proteinExistence type="inferred from homology"/>
<dbReference type="Gene3D" id="3.40.50.620">
    <property type="entry name" value="HUPs"/>
    <property type="match status" value="1"/>
</dbReference>
<evidence type="ECO:0000256" key="3">
    <source>
        <dbReference type="ARBA" id="ARBA00012737"/>
    </source>
</evidence>
<evidence type="ECO:0000256" key="1">
    <source>
        <dbReference type="ARBA" id="ARBA00005187"/>
    </source>
</evidence>
<dbReference type="PANTHER" id="PTHR43284:SF1">
    <property type="entry name" value="ASPARAGINE SYNTHETASE"/>
    <property type="match status" value="1"/>
</dbReference>
<keyword evidence="10" id="KW-1185">Reference proteome</keyword>
<dbReference type="GO" id="GO:0004066">
    <property type="term" value="F:asparagine synthase (glutamine-hydrolyzing) activity"/>
    <property type="evidence" value="ECO:0007669"/>
    <property type="project" value="UniProtKB-EC"/>
</dbReference>
<dbReference type="CDD" id="cd00712">
    <property type="entry name" value="AsnB"/>
    <property type="match status" value="1"/>
</dbReference>
<dbReference type="Pfam" id="PF13537">
    <property type="entry name" value="GATase_7"/>
    <property type="match status" value="1"/>
</dbReference>
<dbReference type="SUPFAM" id="SSF56235">
    <property type="entry name" value="N-terminal nucleophile aminohydrolases (Ntn hydrolases)"/>
    <property type="match status" value="1"/>
</dbReference>
<dbReference type="InterPro" id="IPR051786">
    <property type="entry name" value="ASN_synthetase/amidase"/>
</dbReference>
<comment type="similarity">
    <text evidence="2">Belongs to the asparagine synthetase family.</text>
</comment>
<dbReference type="InterPro" id="IPR017932">
    <property type="entry name" value="GATase_2_dom"/>
</dbReference>
<name>A0ABS5VX72_9BACT</name>
<evidence type="ECO:0000256" key="7">
    <source>
        <dbReference type="ARBA" id="ARBA00048741"/>
    </source>
</evidence>
<dbReference type="InterPro" id="IPR029055">
    <property type="entry name" value="Ntn_hydrolases_N"/>
</dbReference>
<dbReference type="InterPro" id="IPR033738">
    <property type="entry name" value="AsnB_N"/>
</dbReference>